<keyword evidence="1" id="KW-0805">Transcription regulation</keyword>
<organism evidence="4 5">
    <name type="scientific">Maribacter cobaltidurans</name>
    <dbReference type="NCBI Taxonomy" id="1178778"/>
    <lineage>
        <taxon>Bacteria</taxon>
        <taxon>Pseudomonadati</taxon>
        <taxon>Bacteroidota</taxon>
        <taxon>Flavobacteriia</taxon>
        <taxon>Flavobacteriales</taxon>
        <taxon>Flavobacteriaceae</taxon>
        <taxon>Maribacter</taxon>
    </lineage>
</organism>
<dbReference type="PROSITE" id="PS01124">
    <property type="entry name" value="HTH_ARAC_FAMILY_2"/>
    <property type="match status" value="1"/>
</dbReference>
<gene>
    <name evidence="4" type="ORF">CJ263_06885</name>
</gene>
<name>A0A223V4N5_9FLAO</name>
<evidence type="ECO:0000256" key="2">
    <source>
        <dbReference type="ARBA" id="ARBA00023125"/>
    </source>
</evidence>
<proteinExistence type="predicted"/>
<dbReference type="InterPro" id="IPR020449">
    <property type="entry name" value="Tscrpt_reg_AraC-type_HTH"/>
</dbReference>
<dbReference type="SMART" id="SM00342">
    <property type="entry name" value="HTH_ARAC"/>
    <property type="match status" value="1"/>
</dbReference>
<keyword evidence="3" id="KW-0804">Transcription</keyword>
<reference evidence="4 5" key="1">
    <citation type="submission" date="2017-08" db="EMBL/GenBank/DDBJ databases">
        <title>The complete genome sequence of Maribacter sp. B1, isolated from deep-sea sediment.</title>
        <authorList>
            <person name="Wu Y.-H."/>
            <person name="Cheng H."/>
            <person name="Xu X.-W."/>
        </authorList>
    </citation>
    <scope>NUCLEOTIDE SEQUENCE [LARGE SCALE GENOMIC DNA]</scope>
    <source>
        <strain evidence="4 5">B1</strain>
    </source>
</reference>
<dbReference type="OrthoDB" id="2666928at2"/>
<evidence type="ECO:0000313" key="5">
    <source>
        <dbReference type="Proteomes" id="UP000215244"/>
    </source>
</evidence>
<dbReference type="KEGG" id="marb:CJ263_06885"/>
<dbReference type="GO" id="GO:0003700">
    <property type="term" value="F:DNA-binding transcription factor activity"/>
    <property type="evidence" value="ECO:0007669"/>
    <property type="project" value="InterPro"/>
</dbReference>
<keyword evidence="2" id="KW-0238">DNA-binding</keyword>
<dbReference type="Gene3D" id="1.10.10.60">
    <property type="entry name" value="Homeodomain-like"/>
    <property type="match status" value="2"/>
</dbReference>
<dbReference type="PANTHER" id="PTHR43280">
    <property type="entry name" value="ARAC-FAMILY TRANSCRIPTIONAL REGULATOR"/>
    <property type="match status" value="1"/>
</dbReference>
<dbReference type="AlphaFoldDB" id="A0A223V4N5"/>
<dbReference type="InterPro" id="IPR018060">
    <property type="entry name" value="HTH_AraC"/>
</dbReference>
<dbReference type="PRINTS" id="PR00032">
    <property type="entry name" value="HTHARAC"/>
</dbReference>
<evidence type="ECO:0000313" key="4">
    <source>
        <dbReference type="EMBL" id="ASV29968.1"/>
    </source>
</evidence>
<dbReference type="SUPFAM" id="SSF46689">
    <property type="entry name" value="Homeodomain-like"/>
    <property type="match status" value="1"/>
</dbReference>
<dbReference type="Pfam" id="PF12833">
    <property type="entry name" value="HTH_18"/>
    <property type="match status" value="1"/>
</dbReference>
<sequence>MKNKASTLINETNGELAFKLFSFSDDSNFDHIQRHNYYSIILLLKGEAQLQIELEKYTISNKKVICISPYQPYSLKSIKLISGIVLNFHSDFFCTYKHQNEIETEGILFHNIFGPSFFNLPNEETLLNIMTQMELEITHGKIGQHESLVSYLKIFLISILRIKNLDTDSEKIASKGNSKPQILQSLINSIEANYKTKHTPKDYSEVLNISSTVLSKLVKDYFNKTLTKLIAQRIVVEAKRELYLTSKSVKEVAFLLGYTDEYYFSRFFKKQVGVSPNIYRKTVGFAKAER</sequence>
<dbReference type="InterPro" id="IPR009057">
    <property type="entry name" value="Homeodomain-like_sf"/>
</dbReference>
<dbReference type="RefSeq" id="WP_094996589.1">
    <property type="nucleotide sequence ID" value="NZ_BMJL01000006.1"/>
</dbReference>
<keyword evidence="5" id="KW-1185">Reference proteome</keyword>
<evidence type="ECO:0000256" key="1">
    <source>
        <dbReference type="ARBA" id="ARBA00023015"/>
    </source>
</evidence>
<dbReference type="PANTHER" id="PTHR43280:SF32">
    <property type="entry name" value="TRANSCRIPTIONAL REGULATORY PROTEIN"/>
    <property type="match status" value="1"/>
</dbReference>
<evidence type="ECO:0000256" key="3">
    <source>
        <dbReference type="ARBA" id="ARBA00023163"/>
    </source>
</evidence>
<protein>
    <submittedName>
        <fullName evidence="4">AraC family transcriptional regulator</fullName>
    </submittedName>
</protein>
<dbReference type="Proteomes" id="UP000215244">
    <property type="component" value="Chromosome"/>
</dbReference>
<dbReference type="GO" id="GO:0043565">
    <property type="term" value="F:sequence-specific DNA binding"/>
    <property type="evidence" value="ECO:0007669"/>
    <property type="project" value="InterPro"/>
</dbReference>
<dbReference type="EMBL" id="CP022957">
    <property type="protein sequence ID" value="ASV29968.1"/>
    <property type="molecule type" value="Genomic_DNA"/>
</dbReference>
<accession>A0A223V4N5</accession>